<dbReference type="EMBL" id="LGRX02033090">
    <property type="protein sequence ID" value="KAK3243012.1"/>
    <property type="molecule type" value="Genomic_DNA"/>
</dbReference>
<keyword evidence="1" id="KW-1015">Disulfide bond</keyword>
<proteinExistence type="predicted"/>
<feature type="region of interest" description="Disordered" evidence="3">
    <location>
        <begin position="1"/>
        <end position="47"/>
    </location>
</feature>
<dbReference type="SUPFAM" id="SSF50494">
    <property type="entry name" value="Trypsin-like serine proteases"/>
    <property type="match status" value="1"/>
</dbReference>
<dbReference type="PANTHER" id="PTHR24252:SF7">
    <property type="entry name" value="HYALIN"/>
    <property type="match status" value="1"/>
</dbReference>
<dbReference type="InterPro" id="IPR043504">
    <property type="entry name" value="Peptidase_S1_PA_chymotrypsin"/>
</dbReference>
<evidence type="ECO:0000256" key="3">
    <source>
        <dbReference type="SAM" id="MobiDB-lite"/>
    </source>
</evidence>
<gene>
    <name evidence="5" type="ORF">CYMTET_47281</name>
</gene>
<dbReference type="InterPro" id="IPR009003">
    <property type="entry name" value="Peptidase_S1_PA"/>
</dbReference>
<evidence type="ECO:0000259" key="4">
    <source>
        <dbReference type="PROSITE" id="PS50240"/>
    </source>
</evidence>
<dbReference type="InterPro" id="IPR018114">
    <property type="entry name" value="TRYPSIN_HIS"/>
</dbReference>
<evidence type="ECO:0000313" key="5">
    <source>
        <dbReference type="EMBL" id="KAK3243012.1"/>
    </source>
</evidence>
<feature type="compositionally biased region" description="Pro residues" evidence="3">
    <location>
        <begin position="26"/>
        <end position="43"/>
    </location>
</feature>
<dbReference type="InterPro" id="IPR033116">
    <property type="entry name" value="TRYPSIN_SER"/>
</dbReference>
<organism evidence="5 6">
    <name type="scientific">Cymbomonas tetramitiformis</name>
    <dbReference type="NCBI Taxonomy" id="36881"/>
    <lineage>
        <taxon>Eukaryota</taxon>
        <taxon>Viridiplantae</taxon>
        <taxon>Chlorophyta</taxon>
        <taxon>Pyramimonadophyceae</taxon>
        <taxon>Pyramimonadales</taxon>
        <taxon>Pyramimonadaceae</taxon>
        <taxon>Cymbomonas</taxon>
    </lineage>
</organism>
<dbReference type="Proteomes" id="UP001190700">
    <property type="component" value="Unassembled WGS sequence"/>
</dbReference>
<protein>
    <recommendedName>
        <fullName evidence="4">Peptidase S1 domain-containing protein</fullName>
    </recommendedName>
</protein>
<dbReference type="GO" id="GO:0006508">
    <property type="term" value="P:proteolysis"/>
    <property type="evidence" value="ECO:0007669"/>
    <property type="project" value="UniProtKB-KW"/>
</dbReference>
<dbReference type="AlphaFoldDB" id="A0AAE0BWF5"/>
<dbReference type="PANTHER" id="PTHR24252">
    <property type="entry name" value="ACROSIN-RELATED"/>
    <property type="match status" value="1"/>
</dbReference>
<sequence>MFRLHHSANDDDGEESYESSVSSSFAPPPPSPYEASAPPPEPPVDLSVEDSVTANAAFNVKSYARSSRNYVWQSLHNETLAGSGANVIGVSVTDRCTPSWFFDAFCVNLEMQFANRSIMEEFMVDRLDRNADARFSPLRDASTVRVNRWEPSDYFRWNTDIFRNDDHRLVAHLHSWSTDTREVTFLYHEESRVAYNTITVDKRSRRAKNASQDLHALDILIVPDAPPREVLDASPVWKDVIDLQAYDDRLSWILSGTRVSVQPFGGTVVMPAQTLAFGRIQKDAPVRIVIDDIVSTDFVFELQDTFGYGLCMPAVNRYVAGGGTQSNFAMIAHPHFGYFSVVSRGITVSSGASFSQIPTLQMPKTYSSLLTFRLPHAPASAIEGCSSEGGNGTVTNGRQHRRSVQSQIATRARANTTARVVGGDPVANQGEYGFMVSIQRAYDKQQNSMHAHLCGGSLVAPDLVLTAAHCVYPNGRDWPDNTNCFTDAHHVDVGRITLTESAEAKCIEEIVIVDVYIHPKYDPNSLSYDFALLRLGAKSSYRPIRIFDTGDENHPKVDFRRMVVSSLGWGHTAYAGHMSDDLMIMHTFVYDREECKRNYANVVLGDGSKAKIVGVVFDDHNFCAYHKIGNTVIDSCQGDSGGAMFFHHEGEFYIIGVVSFGYECAYRHSVVPGVYANVTHVADWVNTYMPARRDLHASSLSRAPL</sequence>
<dbReference type="Gene3D" id="2.40.10.10">
    <property type="entry name" value="Trypsin-like serine proteases"/>
    <property type="match status" value="1"/>
</dbReference>
<evidence type="ECO:0000313" key="6">
    <source>
        <dbReference type="Proteomes" id="UP001190700"/>
    </source>
</evidence>
<dbReference type="SMART" id="SM00020">
    <property type="entry name" value="Tryp_SPc"/>
    <property type="match status" value="1"/>
</dbReference>
<dbReference type="GO" id="GO:0004252">
    <property type="term" value="F:serine-type endopeptidase activity"/>
    <property type="evidence" value="ECO:0007669"/>
    <property type="project" value="InterPro"/>
</dbReference>
<dbReference type="Pfam" id="PF00089">
    <property type="entry name" value="Trypsin"/>
    <property type="match status" value="1"/>
</dbReference>
<comment type="caution">
    <text evidence="5">The sequence shown here is derived from an EMBL/GenBank/DDBJ whole genome shotgun (WGS) entry which is preliminary data.</text>
</comment>
<dbReference type="PROSITE" id="PS50240">
    <property type="entry name" value="TRYPSIN_DOM"/>
    <property type="match status" value="1"/>
</dbReference>
<reference evidence="5 6" key="1">
    <citation type="journal article" date="2015" name="Genome Biol. Evol.">
        <title>Comparative Genomics of a Bacterivorous Green Alga Reveals Evolutionary Causalities and Consequences of Phago-Mixotrophic Mode of Nutrition.</title>
        <authorList>
            <person name="Burns J.A."/>
            <person name="Paasch A."/>
            <person name="Narechania A."/>
            <person name="Kim E."/>
        </authorList>
    </citation>
    <scope>NUCLEOTIDE SEQUENCE [LARGE SCALE GENOMIC DNA]</scope>
    <source>
        <strain evidence="5 6">PLY_AMNH</strain>
    </source>
</reference>
<evidence type="ECO:0000256" key="1">
    <source>
        <dbReference type="ARBA" id="ARBA00023157"/>
    </source>
</evidence>
<dbReference type="PROSITE" id="PS00135">
    <property type="entry name" value="TRYPSIN_SER"/>
    <property type="match status" value="1"/>
</dbReference>
<dbReference type="InterPro" id="IPR001314">
    <property type="entry name" value="Peptidase_S1A"/>
</dbReference>
<keyword evidence="6" id="KW-1185">Reference proteome</keyword>
<keyword evidence="2" id="KW-0645">Protease</keyword>
<evidence type="ECO:0000256" key="2">
    <source>
        <dbReference type="RuleBase" id="RU363034"/>
    </source>
</evidence>
<keyword evidence="2" id="KW-0720">Serine protease</keyword>
<accession>A0AAE0BWF5</accession>
<dbReference type="InterPro" id="IPR001254">
    <property type="entry name" value="Trypsin_dom"/>
</dbReference>
<dbReference type="PRINTS" id="PR00722">
    <property type="entry name" value="CHYMOTRYPSIN"/>
</dbReference>
<dbReference type="CDD" id="cd00190">
    <property type="entry name" value="Tryp_SPc"/>
    <property type="match status" value="1"/>
</dbReference>
<feature type="domain" description="Peptidase S1" evidence="4">
    <location>
        <begin position="420"/>
        <end position="690"/>
    </location>
</feature>
<dbReference type="PROSITE" id="PS00134">
    <property type="entry name" value="TRYPSIN_HIS"/>
    <property type="match status" value="1"/>
</dbReference>
<keyword evidence="2" id="KW-0378">Hydrolase</keyword>
<name>A0AAE0BWF5_9CHLO</name>